<name>A0ABU3XDY0_9BACI</name>
<dbReference type="InterPro" id="IPR000524">
    <property type="entry name" value="Tscrpt_reg_HTH_GntR"/>
</dbReference>
<evidence type="ECO:0000256" key="1">
    <source>
        <dbReference type="ARBA" id="ARBA00023015"/>
    </source>
</evidence>
<dbReference type="SMART" id="SM00345">
    <property type="entry name" value="HTH_GNTR"/>
    <property type="match status" value="1"/>
</dbReference>
<keyword evidence="3" id="KW-0804">Transcription</keyword>
<feature type="domain" description="HTH gntR-type" evidence="4">
    <location>
        <begin position="8"/>
        <end position="75"/>
    </location>
</feature>
<dbReference type="PROSITE" id="PS50949">
    <property type="entry name" value="HTH_GNTR"/>
    <property type="match status" value="1"/>
</dbReference>
<keyword evidence="6" id="KW-1185">Reference proteome</keyword>
<dbReference type="Proteomes" id="UP001287282">
    <property type="component" value="Unassembled WGS sequence"/>
</dbReference>
<dbReference type="Pfam" id="PF00392">
    <property type="entry name" value="GntR"/>
    <property type="match status" value="1"/>
</dbReference>
<dbReference type="InterPro" id="IPR036390">
    <property type="entry name" value="WH_DNA-bd_sf"/>
</dbReference>
<dbReference type="SMART" id="SM00895">
    <property type="entry name" value="FCD"/>
    <property type="match status" value="1"/>
</dbReference>
<dbReference type="SUPFAM" id="SSF46785">
    <property type="entry name" value="Winged helix' DNA-binding domain"/>
    <property type="match status" value="1"/>
</dbReference>
<dbReference type="Gene3D" id="1.10.10.10">
    <property type="entry name" value="Winged helix-like DNA-binding domain superfamily/Winged helix DNA-binding domain"/>
    <property type="match status" value="1"/>
</dbReference>
<dbReference type="SUPFAM" id="SSF48008">
    <property type="entry name" value="GntR ligand-binding domain-like"/>
    <property type="match status" value="1"/>
</dbReference>
<dbReference type="InterPro" id="IPR008920">
    <property type="entry name" value="TF_FadR/GntR_C"/>
</dbReference>
<comment type="caution">
    <text evidence="5">The sequence shown here is derived from an EMBL/GenBank/DDBJ whole genome shotgun (WGS) entry which is preliminary data.</text>
</comment>
<dbReference type="PANTHER" id="PTHR43537:SF24">
    <property type="entry name" value="GLUCONATE OPERON TRANSCRIPTIONAL REPRESSOR"/>
    <property type="match status" value="1"/>
</dbReference>
<sequence>MGRVGKFISYTDQVYELLKKEIISGKFPENELLQERSIAENLGVSRTPVREALKKLEFEGWVETIPWKGVIVKGIHEQDVIEVFQCRFANERFVLETITPIIEDSHLQVLEGIHEKMKTHIDGSNEEFIHEDHAFHNYLARLTNNKRLCQFIDNLSEQMIRLGIRLVENSNRKEEALKEHEAILIALRNRLAEDAVKAIKIHLENSQSILLENVKESSSEGENK</sequence>
<evidence type="ECO:0000259" key="4">
    <source>
        <dbReference type="PROSITE" id="PS50949"/>
    </source>
</evidence>
<dbReference type="EMBL" id="JAWJBA010000006">
    <property type="protein sequence ID" value="MDV2686038.1"/>
    <property type="molecule type" value="Genomic_DNA"/>
</dbReference>
<protein>
    <submittedName>
        <fullName evidence="5">GntR family transcriptional regulator</fullName>
    </submittedName>
</protein>
<dbReference type="RefSeq" id="WP_317123208.1">
    <property type="nucleotide sequence ID" value="NZ_JAWJBA010000006.1"/>
</dbReference>
<accession>A0ABU3XDY0</accession>
<keyword evidence="1" id="KW-0805">Transcription regulation</keyword>
<dbReference type="PANTHER" id="PTHR43537">
    <property type="entry name" value="TRANSCRIPTIONAL REGULATOR, GNTR FAMILY"/>
    <property type="match status" value="1"/>
</dbReference>
<organism evidence="5 6">
    <name type="scientific">Alkalihalophilus lindianensis</name>
    <dbReference type="NCBI Taxonomy" id="1630542"/>
    <lineage>
        <taxon>Bacteria</taxon>
        <taxon>Bacillati</taxon>
        <taxon>Bacillota</taxon>
        <taxon>Bacilli</taxon>
        <taxon>Bacillales</taxon>
        <taxon>Bacillaceae</taxon>
        <taxon>Alkalihalophilus</taxon>
    </lineage>
</organism>
<gene>
    <name evidence="5" type="ORF">RYX56_16845</name>
</gene>
<dbReference type="CDD" id="cd07377">
    <property type="entry name" value="WHTH_GntR"/>
    <property type="match status" value="1"/>
</dbReference>
<proteinExistence type="predicted"/>
<dbReference type="Pfam" id="PF07729">
    <property type="entry name" value="FCD"/>
    <property type="match status" value="1"/>
</dbReference>
<reference evidence="5 6" key="1">
    <citation type="submission" date="2023-10" db="EMBL/GenBank/DDBJ databases">
        <title>Screening of Alkalihalobacillus lindianensis BZ-TG-R113 and Its Alleviation of Salt Stress on Rapeseed Growth.</title>
        <authorList>
            <person name="Zhao B."/>
            <person name="Guo T."/>
        </authorList>
    </citation>
    <scope>NUCLEOTIDE SEQUENCE [LARGE SCALE GENOMIC DNA]</scope>
    <source>
        <strain evidence="5 6">BZ-TG-R113</strain>
    </source>
</reference>
<evidence type="ECO:0000256" key="3">
    <source>
        <dbReference type="ARBA" id="ARBA00023163"/>
    </source>
</evidence>
<dbReference type="InterPro" id="IPR011711">
    <property type="entry name" value="GntR_C"/>
</dbReference>
<dbReference type="PRINTS" id="PR00035">
    <property type="entry name" value="HTHGNTR"/>
</dbReference>
<evidence type="ECO:0000256" key="2">
    <source>
        <dbReference type="ARBA" id="ARBA00023125"/>
    </source>
</evidence>
<dbReference type="InterPro" id="IPR036388">
    <property type="entry name" value="WH-like_DNA-bd_sf"/>
</dbReference>
<dbReference type="Gene3D" id="1.20.120.530">
    <property type="entry name" value="GntR ligand-binding domain-like"/>
    <property type="match status" value="1"/>
</dbReference>
<keyword evidence="2" id="KW-0238">DNA-binding</keyword>
<evidence type="ECO:0000313" key="5">
    <source>
        <dbReference type="EMBL" id="MDV2686038.1"/>
    </source>
</evidence>
<evidence type="ECO:0000313" key="6">
    <source>
        <dbReference type="Proteomes" id="UP001287282"/>
    </source>
</evidence>